<feature type="region of interest" description="Disordered" evidence="1">
    <location>
        <begin position="98"/>
        <end position="131"/>
    </location>
</feature>
<dbReference type="EMBL" id="LAIR01000002">
    <property type="protein sequence ID" value="KNX36195.1"/>
    <property type="molecule type" value="Genomic_DNA"/>
</dbReference>
<comment type="caution">
    <text evidence="2">The sequence shown here is derived from an EMBL/GenBank/DDBJ whole genome shotgun (WGS) entry which is preliminary data.</text>
</comment>
<sequence length="131" mass="13347">MAVVRVGAGSDGPGSVVGRCDFGVVGRDDAEVGDGVVLGTDVDEPGSEVNHVVVVAVVAGMVVDGLGVLVAAGVEVASVVLLLEPSSPLQAARAVTARTDRVDATARFMDEPPRRDDRCDPSADPRQREAA</sequence>
<protein>
    <submittedName>
        <fullName evidence="2">Uncharacterized protein</fullName>
    </submittedName>
</protein>
<gene>
    <name evidence="2" type="ORF">VV01_01990</name>
</gene>
<dbReference type="Proteomes" id="UP000037397">
    <property type="component" value="Unassembled WGS sequence"/>
</dbReference>
<reference evidence="3" key="1">
    <citation type="submission" date="2015-03" db="EMBL/GenBank/DDBJ databases">
        <title>Luteipulveratus halotolerans sp. nov., a novel actinobacterium (Dermacoccaceae) from Sarawak, Malaysia.</title>
        <authorList>
            <person name="Juboi H."/>
            <person name="Basik A."/>
            <person name="Shamsul S.S."/>
            <person name="Arnold P."/>
            <person name="Schmitt E.K."/>
            <person name="Sanglier J.-J."/>
            <person name="Yeo T."/>
        </authorList>
    </citation>
    <scope>NUCLEOTIDE SEQUENCE [LARGE SCALE GENOMIC DNA]</scope>
    <source>
        <strain evidence="3">C296001</strain>
    </source>
</reference>
<organism evidence="2 3">
    <name type="scientific">Luteipulveratus halotolerans</name>
    <dbReference type="NCBI Taxonomy" id="1631356"/>
    <lineage>
        <taxon>Bacteria</taxon>
        <taxon>Bacillati</taxon>
        <taxon>Actinomycetota</taxon>
        <taxon>Actinomycetes</taxon>
        <taxon>Micrococcales</taxon>
        <taxon>Dermacoccaceae</taxon>
        <taxon>Luteipulveratus</taxon>
    </lineage>
</organism>
<name>A0A0L6CF40_9MICO</name>
<evidence type="ECO:0000313" key="3">
    <source>
        <dbReference type="Proteomes" id="UP000037397"/>
    </source>
</evidence>
<evidence type="ECO:0000256" key="1">
    <source>
        <dbReference type="SAM" id="MobiDB-lite"/>
    </source>
</evidence>
<proteinExistence type="predicted"/>
<evidence type="ECO:0000313" key="2">
    <source>
        <dbReference type="EMBL" id="KNX36195.1"/>
    </source>
</evidence>
<keyword evidence="3" id="KW-1185">Reference proteome</keyword>
<accession>A0A0L6CF40</accession>
<dbReference type="AlphaFoldDB" id="A0A0L6CF40"/>